<dbReference type="InterPro" id="IPR050280">
    <property type="entry name" value="OMP_Chaperone_SurA"/>
</dbReference>
<evidence type="ECO:0000256" key="3">
    <source>
        <dbReference type="ARBA" id="ARBA00030642"/>
    </source>
</evidence>
<feature type="signal peptide" evidence="6">
    <location>
        <begin position="1"/>
        <end position="25"/>
    </location>
</feature>
<evidence type="ECO:0000259" key="7">
    <source>
        <dbReference type="PROSITE" id="PS50198"/>
    </source>
</evidence>
<evidence type="ECO:0000256" key="1">
    <source>
        <dbReference type="ARBA" id="ARBA00018370"/>
    </source>
</evidence>
<name>A0A2V4N3S5_9RHOB</name>
<sequence>MRRASTLLAVAALGLAVLMALPRMAAAQDLFAPVIKVNDAVITGYELEQRARFLTLLRAPGDPNELAREQLIEDRLKMSVAKSAGITATPDQVMEGMEEFSARANMNAEQFIRALEGAGVSEQTFRAFAESGLVWREYVRARFASRVSVSEDELDRAERATAGSDVRVLLSEIIMPAPPQEAAAVQARAAELARLEGEAAFASAARQYSASATRSRGGRLDWMPLTKLPPALRPVILGLAPGQVSAPIPLNGAVALFQMRAIEETGVTQPEYSAIDYAAYYIPGGRSSDALAAAAKIKSRVDTCDDLYGIAKDQPEDILERGSKLPAEIPSDIALELAKLDDNEVSTALTRSDGQTLVFLMLCGRSTALTEGIGREELSLQLKNRRLIAYAEGFLAELRSAARIREQ</sequence>
<feature type="domain" description="PpiC" evidence="7">
    <location>
        <begin position="165"/>
        <end position="261"/>
    </location>
</feature>
<evidence type="ECO:0000313" key="9">
    <source>
        <dbReference type="Proteomes" id="UP000248012"/>
    </source>
</evidence>
<dbReference type="PROSITE" id="PS50198">
    <property type="entry name" value="PPIC_PPIASE_2"/>
    <property type="match status" value="1"/>
</dbReference>
<evidence type="ECO:0000256" key="4">
    <source>
        <dbReference type="ARBA" id="ARBA00031484"/>
    </source>
</evidence>
<reference evidence="8 9" key="1">
    <citation type="submission" date="2018-05" db="EMBL/GenBank/DDBJ databases">
        <title>Oceanovita maritima gen. nov., sp. nov., a marine bacterium in the family Rhodobacteraceae isolated from surface seawater of Lundu port Xiamen, China.</title>
        <authorList>
            <person name="Hetharua B.H."/>
            <person name="Min D."/>
            <person name="Liao H."/>
            <person name="Tian Y."/>
        </authorList>
    </citation>
    <scope>NUCLEOTIDE SEQUENCE [LARGE SCALE GENOMIC DNA]</scope>
    <source>
        <strain evidence="8 9">FSX-11</strain>
    </source>
</reference>
<feature type="chain" id="PRO_5016066271" description="Parvulin-like PPIase" evidence="6">
    <location>
        <begin position="26"/>
        <end position="407"/>
    </location>
</feature>
<organism evidence="8 9">
    <name type="scientific">Litorivita pollutaquae</name>
    <dbReference type="NCBI Taxonomy" id="2200892"/>
    <lineage>
        <taxon>Bacteria</taxon>
        <taxon>Pseudomonadati</taxon>
        <taxon>Pseudomonadota</taxon>
        <taxon>Alphaproteobacteria</taxon>
        <taxon>Rhodobacterales</taxon>
        <taxon>Paracoccaceae</taxon>
        <taxon>Litorivita</taxon>
    </lineage>
</organism>
<protein>
    <recommendedName>
        <fullName evidence="1">Parvulin-like PPIase</fullName>
    </recommendedName>
    <alternativeName>
        <fullName evidence="3">Peptidyl-prolyl cis-trans isomerase plp</fullName>
    </alternativeName>
    <alternativeName>
        <fullName evidence="4">Rotamase plp</fullName>
    </alternativeName>
</protein>
<gene>
    <name evidence="8" type="ORF">DI396_00215</name>
</gene>
<dbReference type="SUPFAM" id="SSF109998">
    <property type="entry name" value="Triger factor/SurA peptide-binding domain-like"/>
    <property type="match status" value="1"/>
</dbReference>
<comment type="caution">
    <text evidence="8">The sequence shown here is derived from an EMBL/GenBank/DDBJ whole genome shotgun (WGS) entry which is preliminary data.</text>
</comment>
<dbReference type="Gene3D" id="3.10.50.40">
    <property type="match status" value="1"/>
</dbReference>
<dbReference type="SUPFAM" id="SSF54534">
    <property type="entry name" value="FKBP-like"/>
    <property type="match status" value="1"/>
</dbReference>
<dbReference type="Pfam" id="PF00639">
    <property type="entry name" value="Rotamase"/>
    <property type="match status" value="1"/>
</dbReference>
<dbReference type="InterPro" id="IPR000297">
    <property type="entry name" value="PPIase_PpiC"/>
</dbReference>
<dbReference type="Gene3D" id="1.10.4030.10">
    <property type="entry name" value="Porin chaperone SurA, peptide-binding domain"/>
    <property type="match status" value="1"/>
</dbReference>
<proteinExistence type="predicted"/>
<evidence type="ECO:0000256" key="5">
    <source>
        <dbReference type="PROSITE-ProRule" id="PRU00278"/>
    </source>
</evidence>
<dbReference type="PANTHER" id="PTHR47637:SF1">
    <property type="entry name" value="CHAPERONE SURA"/>
    <property type="match status" value="1"/>
</dbReference>
<dbReference type="AlphaFoldDB" id="A0A2V4N3S5"/>
<dbReference type="GO" id="GO:0003755">
    <property type="term" value="F:peptidyl-prolyl cis-trans isomerase activity"/>
    <property type="evidence" value="ECO:0007669"/>
    <property type="project" value="UniProtKB-KW"/>
</dbReference>
<dbReference type="EMBL" id="QFVT01000001">
    <property type="protein sequence ID" value="PYC49434.1"/>
    <property type="molecule type" value="Genomic_DNA"/>
</dbReference>
<dbReference type="OrthoDB" id="9791746at2"/>
<dbReference type="PANTHER" id="PTHR47637">
    <property type="entry name" value="CHAPERONE SURA"/>
    <property type="match status" value="1"/>
</dbReference>
<evidence type="ECO:0000256" key="6">
    <source>
        <dbReference type="SAM" id="SignalP"/>
    </source>
</evidence>
<accession>A0A2V4N3S5</accession>
<dbReference type="Proteomes" id="UP000248012">
    <property type="component" value="Unassembled WGS sequence"/>
</dbReference>
<evidence type="ECO:0000313" key="8">
    <source>
        <dbReference type="EMBL" id="PYC49434.1"/>
    </source>
</evidence>
<keyword evidence="2 6" id="KW-0732">Signal</keyword>
<dbReference type="InterPro" id="IPR027304">
    <property type="entry name" value="Trigger_fact/SurA_dom_sf"/>
</dbReference>
<keyword evidence="9" id="KW-1185">Reference proteome</keyword>
<keyword evidence="5 8" id="KW-0413">Isomerase</keyword>
<dbReference type="InterPro" id="IPR046357">
    <property type="entry name" value="PPIase_dom_sf"/>
</dbReference>
<evidence type="ECO:0000256" key="2">
    <source>
        <dbReference type="ARBA" id="ARBA00022729"/>
    </source>
</evidence>
<keyword evidence="5" id="KW-0697">Rotamase</keyword>